<comment type="caution">
    <text evidence="3">The sequence shown here is derived from an EMBL/GenBank/DDBJ whole genome shotgun (WGS) entry which is preliminary data.</text>
</comment>
<gene>
    <name evidence="3" type="ORF">HF521_006173</name>
</gene>
<feature type="compositionally biased region" description="Polar residues" evidence="2">
    <location>
        <begin position="73"/>
        <end position="87"/>
    </location>
</feature>
<reference evidence="3" key="1">
    <citation type="submission" date="2020-08" db="EMBL/GenBank/DDBJ databases">
        <title>Chromosome-level assembly of Southern catfish (Silurus meridionalis) provides insights into visual adaptation to the nocturnal and benthic lifestyles.</title>
        <authorList>
            <person name="Zhang Y."/>
            <person name="Wang D."/>
            <person name="Peng Z."/>
        </authorList>
    </citation>
    <scope>NUCLEOTIDE SEQUENCE</scope>
    <source>
        <strain evidence="3">SWU-2019-XX</strain>
        <tissue evidence="3">Muscle</tissue>
    </source>
</reference>
<dbReference type="EMBL" id="JABFDY010000016">
    <property type="protein sequence ID" value="KAF7696079.1"/>
    <property type="molecule type" value="Genomic_DNA"/>
</dbReference>
<dbReference type="Proteomes" id="UP000606274">
    <property type="component" value="Unassembled WGS sequence"/>
</dbReference>
<dbReference type="Gene3D" id="6.10.250.1820">
    <property type="match status" value="1"/>
</dbReference>
<feature type="compositionally biased region" description="Basic and acidic residues" evidence="2">
    <location>
        <begin position="60"/>
        <end position="70"/>
    </location>
</feature>
<evidence type="ECO:0000313" key="3">
    <source>
        <dbReference type="EMBL" id="KAF7696079.1"/>
    </source>
</evidence>
<sequence>MHSDKKVALNAGQFRHRQESGNNSSVLEMSSYMRNKDQSSRTRKFILDLPSLASSANKSIRQDRLSRGDASEVESTLETLSQTTYSPNKELDSLNKTTDSATKDYKKLYAEALAENKKLKACLVESKQDLARLRLQLDKVTQQVLEKRVSKMEEELK</sequence>
<feature type="coiled-coil region" evidence="1">
    <location>
        <begin position="116"/>
        <end position="143"/>
    </location>
</feature>
<evidence type="ECO:0000313" key="4">
    <source>
        <dbReference type="Proteomes" id="UP000606274"/>
    </source>
</evidence>
<feature type="region of interest" description="Disordered" evidence="2">
    <location>
        <begin position="57"/>
        <end position="97"/>
    </location>
</feature>
<dbReference type="OrthoDB" id="539213at2759"/>
<keyword evidence="4" id="KW-1185">Reference proteome</keyword>
<evidence type="ECO:0000256" key="2">
    <source>
        <dbReference type="SAM" id="MobiDB-lite"/>
    </source>
</evidence>
<keyword evidence="1" id="KW-0175">Coiled coil</keyword>
<organism evidence="3 4">
    <name type="scientific">Silurus meridionalis</name>
    <name type="common">Southern catfish</name>
    <name type="synonym">Silurus soldatovi meridionalis</name>
    <dbReference type="NCBI Taxonomy" id="175797"/>
    <lineage>
        <taxon>Eukaryota</taxon>
        <taxon>Metazoa</taxon>
        <taxon>Chordata</taxon>
        <taxon>Craniata</taxon>
        <taxon>Vertebrata</taxon>
        <taxon>Euteleostomi</taxon>
        <taxon>Actinopterygii</taxon>
        <taxon>Neopterygii</taxon>
        <taxon>Teleostei</taxon>
        <taxon>Ostariophysi</taxon>
        <taxon>Siluriformes</taxon>
        <taxon>Siluridae</taxon>
        <taxon>Silurus</taxon>
    </lineage>
</organism>
<dbReference type="AlphaFoldDB" id="A0A8T0AXS1"/>
<evidence type="ECO:0000256" key="1">
    <source>
        <dbReference type="SAM" id="Coils"/>
    </source>
</evidence>
<feature type="region of interest" description="Disordered" evidence="2">
    <location>
        <begin position="1"/>
        <end position="28"/>
    </location>
</feature>
<accession>A0A8T0AXS1</accession>
<proteinExistence type="predicted"/>
<protein>
    <submittedName>
        <fullName evidence="3">Uncharacterized protein</fullName>
    </submittedName>
</protein>
<name>A0A8T0AXS1_SILME</name>